<feature type="compositionally biased region" description="Polar residues" evidence="1">
    <location>
        <begin position="455"/>
        <end position="472"/>
    </location>
</feature>
<feature type="compositionally biased region" description="Basic and acidic residues" evidence="1">
    <location>
        <begin position="19"/>
        <end position="30"/>
    </location>
</feature>
<dbReference type="InterPro" id="IPR009057">
    <property type="entry name" value="Homeodomain-like_sf"/>
</dbReference>
<feature type="region of interest" description="Disordered" evidence="1">
    <location>
        <begin position="554"/>
        <end position="582"/>
    </location>
</feature>
<dbReference type="EMBL" id="JAACJJ010000001">
    <property type="protein sequence ID" value="KAF5330950.1"/>
    <property type="molecule type" value="Genomic_DNA"/>
</dbReference>
<name>A0A8H5BWP8_9AGAR</name>
<feature type="compositionally biased region" description="Acidic residues" evidence="1">
    <location>
        <begin position="1"/>
        <end position="18"/>
    </location>
</feature>
<dbReference type="CDD" id="cd11655">
    <property type="entry name" value="rap1_myb-like"/>
    <property type="match status" value="1"/>
</dbReference>
<accession>A0A8H5BWP8</accession>
<feature type="compositionally biased region" description="Basic residues" evidence="1">
    <location>
        <begin position="290"/>
        <end position="307"/>
    </location>
</feature>
<proteinExistence type="predicted"/>
<feature type="compositionally biased region" description="Polar residues" evidence="1">
    <location>
        <begin position="482"/>
        <end position="491"/>
    </location>
</feature>
<feature type="compositionally biased region" description="Basic residues" evidence="1">
    <location>
        <begin position="51"/>
        <end position="60"/>
    </location>
</feature>
<evidence type="ECO:0000256" key="1">
    <source>
        <dbReference type="SAM" id="MobiDB-lite"/>
    </source>
</evidence>
<dbReference type="Gene3D" id="1.10.10.60">
    <property type="entry name" value="Homeodomain-like"/>
    <property type="match status" value="1"/>
</dbReference>
<comment type="caution">
    <text evidence="2">The sequence shown here is derived from an EMBL/GenBank/DDBJ whole genome shotgun (WGS) entry which is preliminary data.</text>
</comment>
<feature type="region of interest" description="Disordered" evidence="1">
    <location>
        <begin position="379"/>
        <end position="536"/>
    </location>
</feature>
<dbReference type="SUPFAM" id="SSF46689">
    <property type="entry name" value="Homeodomain-like"/>
    <property type="match status" value="1"/>
</dbReference>
<sequence>MPALDESDYIPSSGEEEDTRAAARKAENMRQHTNNASAASPTPSHPPQRAKNARQRRGRPVFRDKDDTPIGFFFDPSVRKQHKDTLSQHIRDRGGEVVLTKAEADTILVGLNYSERDLQAQQASYLHSEDAALRKIWVERTSFVKDCIDAGRFTHKRKRQSQQGFRTRTEYTSDDDMDLCKFLWRETVGNGGMGRTGLQLYKRMVSMAKHSNEHRWTGRHTAESWRNRYKKNQKRLDGLITKIAAETPAGIRLHFENNGRYKQAAPQEEEEPEKDSELEPESEDEEPPRQRRRTAIINKPRRSRRIAHIAASPSPRGSGPRLRRNAREREEEAEPESEEEAQEDELEDEMPQMPDALFDGPYDDLVLAGDNTQATLVNISAERHQDLNEHDPSYSDVRGVRKTGRQVDKTPATTQPSPLRPNVPARSEIPRKAARRPRPHIPASPPPEEQEDYMPQSSPIRQPENGHSSVQRQQDRARVPDMTNNPTPRNIDTQKERRQPFSTRRLTLPRPIAANPASPQASSSRVPPRQSMAQGRPAQGIYPVISPSHHIAPAVSTPVRRAPVSSSDSDSSNFPVPGTKADSMKKYLREEHIRTPYTAAPGTRAAAYLSQGM</sequence>
<keyword evidence="3" id="KW-1185">Reference proteome</keyword>
<feature type="region of interest" description="Disordered" evidence="1">
    <location>
        <begin position="262"/>
        <end position="366"/>
    </location>
</feature>
<feature type="compositionally biased region" description="Low complexity" evidence="1">
    <location>
        <begin position="511"/>
        <end position="524"/>
    </location>
</feature>
<evidence type="ECO:0000313" key="3">
    <source>
        <dbReference type="Proteomes" id="UP000567179"/>
    </source>
</evidence>
<organism evidence="2 3">
    <name type="scientific">Psilocybe cf. subviscida</name>
    <dbReference type="NCBI Taxonomy" id="2480587"/>
    <lineage>
        <taxon>Eukaryota</taxon>
        <taxon>Fungi</taxon>
        <taxon>Dikarya</taxon>
        <taxon>Basidiomycota</taxon>
        <taxon>Agaricomycotina</taxon>
        <taxon>Agaricomycetes</taxon>
        <taxon>Agaricomycetidae</taxon>
        <taxon>Agaricales</taxon>
        <taxon>Agaricineae</taxon>
        <taxon>Strophariaceae</taxon>
        <taxon>Psilocybe</taxon>
    </lineage>
</organism>
<dbReference type="Proteomes" id="UP000567179">
    <property type="component" value="Unassembled WGS sequence"/>
</dbReference>
<dbReference type="AlphaFoldDB" id="A0A8H5BWP8"/>
<feature type="compositionally biased region" description="Acidic residues" evidence="1">
    <location>
        <begin position="331"/>
        <end position="350"/>
    </location>
</feature>
<protein>
    <recommendedName>
        <fullName evidence="4">BRCT domain-containing protein</fullName>
    </recommendedName>
</protein>
<feature type="compositionally biased region" description="Basic and acidic residues" evidence="1">
    <location>
        <begin position="381"/>
        <end position="393"/>
    </location>
</feature>
<feature type="compositionally biased region" description="Acidic residues" evidence="1">
    <location>
        <begin position="267"/>
        <end position="286"/>
    </location>
</feature>
<gene>
    <name evidence="2" type="ORF">D9619_005415</name>
</gene>
<reference evidence="2 3" key="1">
    <citation type="journal article" date="2020" name="ISME J.">
        <title>Uncovering the hidden diversity of litter-decomposition mechanisms in mushroom-forming fungi.</title>
        <authorList>
            <person name="Floudas D."/>
            <person name="Bentzer J."/>
            <person name="Ahren D."/>
            <person name="Johansson T."/>
            <person name="Persson P."/>
            <person name="Tunlid A."/>
        </authorList>
    </citation>
    <scope>NUCLEOTIDE SEQUENCE [LARGE SCALE GENOMIC DNA]</scope>
    <source>
        <strain evidence="2 3">CBS 101986</strain>
    </source>
</reference>
<evidence type="ECO:0000313" key="2">
    <source>
        <dbReference type="EMBL" id="KAF5330950.1"/>
    </source>
</evidence>
<feature type="region of interest" description="Disordered" evidence="1">
    <location>
        <begin position="1"/>
        <end position="66"/>
    </location>
</feature>
<feature type="compositionally biased region" description="Low complexity" evidence="1">
    <location>
        <begin position="308"/>
        <end position="320"/>
    </location>
</feature>
<dbReference type="OrthoDB" id="435460at2759"/>
<evidence type="ECO:0008006" key="4">
    <source>
        <dbReference type="Google" id="ProtNLM"/>
    </source>
</evidence>